<feature type="domain" description="AAA+ ATPase" evidence="2">
    <location>
        <begin position="510"/>
        <end position="736"/>
    </location>
</feature>
<feature type="region of interest" description="Disordered" evidence="1">
    <location>
        <begin position="921"/>
        <end position="949"/>
    </location>
</feature>
<proteinExistence type="predicted"/>
<evidence type="ECO:0000259" key="2">
    <source>
        <dbReference type="SMART" id="SM00382"/>
    </source>
</evidence>
<dbReference type="SUPFAM" id="SSF52540">
    <property type="entry name" value="P-loop containing nucleoside triphosphate hydrolases"/>
    <property type="match status" value="2"/>
</dbReference>
<dbReference type="NCBIfam" id="NF041492">
    <property type="entry name" value="MobF"/>
    <property type="match status" value="1"/>
</dbReference>
<evidence type="ECO:0000256" key="1">
    <source>
        <dbReference type="SAM" id="MobiDB-lite"/>
    </source>
</evidence>
<sequence>MGDSGSRWSGLEPCPTRQISDTERMLKLTPLTGTGNNARGDNVLEYLHATQSLKDLTGYYIGADLGEDTMRWRGHGAAMLDLLGKDVDKAAMIELAAGFSPDGMKEKLCQNAGKLPEKVLKLDKGGNPRLLPNGHPDFVWKGGHQVGYDCVFNAPKSVSLLLAFATPDERSAILKAHRDAVDQGLEYMESKVETRRGKAGIDVIPVDGLVITSCDHLANRNLEPHLHTHNMLYGVAYADGKWGGWESSELFRHQKAADTIYMAHLAENMRRLGYGIEQQAEVDPDQQDTGVRSWKVAGIDDATIAAFSTRTHEVLEAMTEGLSHQEAWAKTRAHKDEPSPEELFSTWEKVIPAVGQDCNIANLKGRADILATPRSDDEILEALHATTAIVAEKDLLWEVSRARAGQSPEALLADVKRLKESMVEIAPERQAAVDQGVHVSRRYSETRFAWSKIVDWEQDVQARAEARKDDLSVRVPERIVDSVIADYQQEKGFTLSDEQRNAVYHLCSNSGGHAVMAGVAGSGKTTVADLYKRCFEANGQDKLIGACTSRKAAGKLKEESGMEAMSITKLLMKLDNGHKLTKDIPGLTNKSVIVLDEAGMVDTEAVRRLMRHVDEAGGKLILQGDQRQLPAVRPGAGMSLVSEKLGQAELTEIRRQKNAEDRDIAIAFYDRDAQGRIILHNRSEPKSRRDVVAKGANIWKKLEARGAIDAYNTRGEAMDALARDWLDSPHAIDNRLLLVHDYADSQALTEKLREGLRERGALAGDDHTFQGRRDKRLYDMTVAVGDRVRITKNDNDLGVENGDMAQVESITRTATGSLAFGLRVEGKPGQPSFAVAVDTDQWNHLQAGYCRTVHDAQGQGKPAVFHFANARMVDNQSALVAFTRLTSDKYRMYGAEVELEQVKTRLGADRLKQNAVQEGFWKQHAQKRPAPTMEQEYDRHLQQDRGVQR</sequence>
<keyword evidence="4" id="KW-1185">Reference proteome</keyword>
<dbReference type="InterPro" id="IPR003593">
    <property type="entry name" value="AAA+_ATPase"/>
</dbReference>
<name>A0ABQ6Z9C1_9GAMM</name>
<dbReference type="InterPro" id="IPR050534">
    <property type="entry name" value="Coronavir_polyprotein_1ab"/>
</dbReference>
<comment type="caution">
    <text evidence="3">The sequence shown here is derived from an EMBL/GenBank/DDBJ whole genome shotgun (WGS) entry which is preliminary data.</text>
</comment>
<evidence type="ECO:0000313" key="4">
    <source>
        <dbReference type="Proteomes" id="UP000788419"/>
    </source>
</evidence>
<dbReference type="EMBL" id="PDWN01000004">
    <property type="protein sequence ID" value="KAF1696042.1"/>
    <property type="molecule type" value="Genomic_DNA"/>
</dbReference>
<dbReference type="InterPro" id="IPR027417">
    <property type="entry name" value="P-loop_NTPase"/>
</dbReference>
<feature type="compositionally biased region" description="Basic and acidic residues" evidence="1">
    <location>
        <begin position="936"/>
        <end position="949"/>
    </location>
</feature>
<reference evidence="3 4" key="1">
    <citation type="submission" date="2017-10" db="EMBL/GenBank/DDBJ databases">
        <title>Whole genome sequencing of members of genus Pseudoxanthomonas.</title>
        <authorList>
            <person name="Kumar S."/>
            <person name="Bansal K."/>
            <person name="Kaur A."/>
            <person name="Patil P."/>
            <person name="Sharma S."/>
            <person name="Patil P.B."/>
        </authorList>
    </citation>
    <scope>NUCLEOTIDE SEQUENCE [LARGE SCALE GENOMIC DNA]</scope>
    <source>
        <strain evidence="3 4">DSM 17801</strain>
    </source>
</reference>
<accession>A0ABQ6Z9C1</accession>
<dbReference type="PANTHER" id="PTHR43788">
    <property type="entry name" value="DNA2/NAM7 HELICASE FAMILY MEMBER"/>
    <property type="match status" value="1"/>
</dbReference>
<dbReference type="InterPro" id="IPR014862">
    <property type="entry name" value="TrwC"/>
</dbReference>
<dbReference type="SMART" id="SM00382">
    <property type="entry name" value="AAA"/>
    <property type="match status" value="1"/>
</dbReference>
<organism evidence="3 4">
    <name type="scientific">Pseudoxanthomonas daejeonensis</name>
    <dbReference type="NCBI Taxonomy" id="266062"/>
    <lineage>
        <taxon>Bacteria</taxon>
        <taxon>Pseudomonadati</taxon>
        <taxon>Pseudomonadota</taxon>
        <taxon>Gammaproteobacteria</taxon>
        <taxon>Lysobacterales</taxon>
        <taxon>Lysobacteraceae</taxon>
        <taxon>Pseudoxanthomonas</taxon>
    </lineage>
</organism>
<dbReference type="Proteomes" id="UP000788419">
    <property type="component" value="Unassembled WGS sequence"/>
</dbReference>
<dbReference type="SUPFAM" id="SSF55464">
    <property type="entry name" value="Origin of replication-binding domain, RBD-like"/>
    <property type="match status" value="1"/>
</dbReference>
<dbReference type="Pfam" id="PF13604">
    <property type="entry name" value="AAA_30"/>
    <property type="match status" value="1"/>
</dbReference>
<evidence type="ECO:0000313" key="3">
    <source>
        <dbReference type="EMBL" id="KAF1696042.1"/>
    </source>
</evidence>
<protein>
    <recommendedName>
        <fullName evidence="2">AAA+ ATPase domain-containing protein</fullName>
    </recommendedName>
</protein>
<dbReference type="Gene3D" id="2.30.30.940">
    <property type="match status" value="1"/>
</dbReference>
<gene>
    <name evidence="3" type="ORF">CSC65_05965</name>
</gene>
<dbReference type="Pfam" id="PF08751">
    <property type="entry name" value="TrwC"/>
    <property type="match status" value="1"/>
</dbReference>
<dbReference type="Gene3D" id="3.40.50.300">
    <property type="entry name" value="P-loop containing nucleotide triphosphate hydrolases"/>
    <property type="match status" value="2"/>
</dbReference>